<dbReference type="AlphaFoldDB" id="I4C2W6"/>
<dbReference type="SUPFAM" id="SSF159941">
    <property type="entry name" value="MM3350-like"/>
    <property type="match status" value="1"/>
</dbReference>
<keyword evidence="3" id="KW-1185">Reference proteome</keyword>
<evidence type="ECO:0000259" key="1">
    <source>
        <dbReference type="Pfam" id="PF07929"/>
    </source>
</evidence>
<dbReference type="Pfam" id="PF07929">
    <property type="entry name" value="PRiA4_ORF3"/>
    <property type="match status" value="1"/>
</dbReference>
<reference evidence="3" key="1">
    <citation type="submission" date="2012-06" db="EMBL/GenBank/DDBJ databases">
        <title>Complete sequence of chromosome of Desulfomonile tiedjei DSM 6799.</title>
        <authorList>
            <person name="Lucas S."/>
            <person name="Copeland A."/>
            <person name="Lapidus A."/>
            <person name="Glavina del Rio T."/>
            <person name="Dalin E."/>
            <person name="Tice H."/>
            <person name="Bruce D."/>
            <person name="Goodwin L."/>
            <person name="Pitluck S."/>
            <person name="Peters L."/>
            <person name="Ovchinnikova G."/>
            <person name="Zeytun A."/>
            <person name="Lu M."/>
            <person name="Kyrpides N."/>
            <person name="Mavromatis K."/>
            <person name="Ivanova N."/>
            <person name="Brettin T."/>
            <person name="Detter J.C."/>
            <person name="Han C."/>
            <person name="Larimer F."/>
            <person name="Land M."/>
            <person name="Hauser L."/>
            <person name="Markowitz V."/>
            <person name="Cheng J.-F."/>
            <person name="Hugenholtz P."/>
            <person name="Woyke T."/>
            <person name="Wu D."/>
            <person name="Spring S."/>
            <person name="Schroeder M."/>
            <person name="Brambilla E."/>
            <person name="Klenk H.-P."/>
            <person name="Eisen J.A."/>
        </authorList>
    </citation>
    <scope>NUCLEOTIDE SEQUENCE [LARGE SCALE GENOMIC DNA]</scope>
    <source>
        <strain evidence="3">ATCC 49306 / DSM 6799 / DCB-1</strain>
    </source>
</reference>
<proteinExistence type="predicted"/>
<evidence type="ECO:0000313" key="3">
    <source>
        <dbReference type="Proteomes" id="UP000006055"/>
    </source>
</evidence>
<name>I4C2W6_DESTA</name>
<dbReference type="eggNOG" id="COG4974">
    <property type="taxonomic scope" value="Bacteria"/>
</dbReference>
<dbReference type="InterPro" id="IPR024047">
    <property type="entry name" value="MM3350-like_sf"/>
</dbReference>
<dbReference type="Proteomes" id="UP000006055">
    <property type="component" value="Chromosome"/>
</dbReference>
<dbReference type="STRING" id="706587.Desti_1194"/>
<feature type="domain" description="Plasmid pRiA4b Orf3-like" evidence="1">
    <location>
        <begin position="11"/>
        <end position="178"/>
    </location>
</feature>
<dbReference type="KEGG" id="dti:Desti_1194"/>
<gene>
    <name evidence="2" type="ordered locus">Desti_1194</name>
</gene>
<dbReference type="Gene3D" id="3.10.290.30">
    <property type="entry name" value="MM3350-like"/>
    <property type="match status" value="1"/>
</dbReference>
<dbReference type="InterPro" id="IPR012912">
    <property type="entry name" value="Plasmid_pRiA4b_Orf3-like"/>
</dbReference>
<protein>
    <submittedName>
        <fullName evidence="2">Plasmid pRiA4b ORF-3-like protein</fullName>
    </submittedName>
</protein>
<organism evidence="2 3">
    <name type="scientific">Desulfomonile tiedjei (strain ATCC 49306 / DSM 6799 / DCB-1)</name>
    <dbReference type="NCBI Taxonomy" id="706587"/>
    <lineage>
        <taxon>Bacteria</taxon>
        <taxon>Pseudomonadati</taxon>
        <taxon>Thermodesulfobacteriota</taxon>
        <taxon>Desulfomonilia</taxon>
        <taxon>Desulfomonilales</taxon>
        <taxon>Desulfomonilaceae</taxon>
        <taxon>Desulfomonile</taxon>
    </lineage>
</organism>
<dbReference type="PANTHER" id="PTHR41878:SF1">
    <property type="entry name" value="TNPR PROTEIN"/>
    <property type="match status" value="1"/>
</dbReference>
<dbReference type="PATRIC" id="fig|706587.4.peg.1363"/>
<dbReference type="PANTHER" id="PTHR41878">
    <property type="entry name" value="LEXA REPRESSOR-RELATED"/>
    <property type="match status" value="1"/>
</dbReference>
<accession>I4C2W6</accession>
<dbReference type="HOGENOM" id="CLU_085055_0_1_7"/>
<dbReference type="EMBL" id="CP003360">
    <property type="protein sequence ID" value="AFM23907.1"/>
    <property type="molecule type" value="Genomic_DNA"/>
</dbReference>
<sequence>MPMKKKSVEKRIYQLKITLRGIRPPIWRRIQVRSDTSLYLLHHILQTVMGWDRAHLHEFFVFGDSYGDSKFMEGEVLEEKNVTLGQLITGEKERFRYLYDFGDSWEHEIVVEKILPMESEIRYPVCIKGKRACPPEDCGGAPGYENLLEVLKDPSDPEYEDVLDWVSSDFDPEEFNLELINKILART</sequence>
<evidence type="ECO:0000313" key="2">
    <source>
        <dbReference type="EMBL" id="AFM23907.1"/>
    </source>
</evidence>